<keyword evidence="1" id="KW-0732">Signal</keyword>
<reference evidence="2 3" key="1">
    <citation type="submission" date="2024-02" db="EMBL/GenBank/DDBJ databases">
        <title>Deinococcus carri NBRC 110142.</title>
        <authorList>
            <person name="Ichikawa N."/>
            <person name="Katano-Makiyama Y."/>
            <person name="Hidaka K."/>
        </authorList>
    </citation>
    <scope>NUCLEOTIDE SEQUENCE [LARGE SCALE GENOMIC DNA]</scope>
    <source>
        <strain evidence="2 3">NBRC 110142</strain>
    </source>
</reference>
<protein>
    <recommendedName>
        <fullName evidence="4">DUF5666 domain-containing protein</fullName>
    </recommendedName>
</protein>
<evidence type="ECO:0000313" key="3">
    <source>
        <dbReference type="Proteomes" id="UP001401887"/>
    </source>
</evidence>
<organism evidence="2 3">
    <name type="scientific">Deinococcus carri</name>
    <dbReference type="NCBI Taxonomy" id="1211323"/>
    <lineage>
        <taxon>Bacteria</taxon>
        <taxon>Thermotogati</taxon>
        <taxon>Deinococcota</taxon>
        <taxon>Deinococci</taxon>
        <taxon>Deinococcales</taxon>
        <taxon>Deinococcaceae</taxon>
        <taxon>Deinococcus</taxon>
    </lineage>
</organism>
<evidence type="ECO:0008006" key="4">
    <source>
        <dbReference type="Google" id="ProtNLM"/>
    </source>
</evidence>
<name>A0ABP9W2A7_9DEIO</name>
<comment type="caution">
    <text evidence="2">The sequence shown here is derived from an EMBL/GenBank/DDBJ whole genome shotgun (WGS) entry which is preliminary data.</text>
</comment>
<evidence type="ECO:0000313" key="2">
    <source>
        <dbReference type="EMBL" id="GAA5511497.1"/>
    </source>
</evidence>
<feature type="signal peptide" evidence="1">
    <location>
        <begin position="1"/>
        <end position="22"/>
    </location>
</feature>
<proteinExistence type="predicted"/>
<dbReference type="Proteomes" id="UP001401887">
    <property type="component" value="Unassembled WGS sequence"/>
</dbReference>
<accession>A0ABP9W2A7</accession>
<evidence type="ECO:0000256" key="1">
    <source>
        <dbReference type="SAM" id="SignalP"/>
    </source>
</evidence>
<keyword evidence="3" id="KW-1185">Reference proteome</keyword>
<sequence length="127" mass="13526">MRGRMRWAGPAALLALLGAALAARLPAAQVGLRPSFGGAVLEGRILARVDDELTGVWSGQGRARLLKCTPRCEGVSTIPVPGTLLVNADTPYRIAVAGEFRAGQHVKITLRFRDMQLLNVDATVARP</sequence>
<gene>
    <name evidence="2" type="ORF">Dcar01_00207</name>
</gene>
<feature type="chain" id="PRO_5046107009" description="DUF5666 domain-containing protein" evidence="1">
    <location>
        <begin position="23"/>
        <end position="127"/>
    </location>
</feature>
<dbReference type="EMBL" id="BAABRP010000001">
    <property type="protein sequence ID" value="GAA5511497.1"/>
    <property type="molecule type" value="Genomic_DNA"/>
</dbReference>